<comment type="caution">
    <text evidence="3">The sequence shown here is derived from an EMBL/GenBank/DDBJ whole genome shotgun (WGS) entry which is preliminary data.</text>
</comment>
<reference evidence="3 4" key="1">
    <citation type="submission" date="2024-06" db="EMBL/GenBank/DDBJ databases">
        <title>Genomic Encyclopedia of Type Strains, Phase IV (KMG-IV): sequencing the most valuable type-strain genomes for metagenomic binning, comparative biology and taxonomic classification.</title>
        <authorList>
            <person name="Goeker M."/>
        </authorList>
    </citation>
    <scope>NUCLEOTIDE SEQUENCE [LARGE SCALE GENOMIC DNA]</scope>
    <source>
        <strain evidence="3 4">DSM 100022</strain>
    </source>
</reference>
<feature type="compositionally biased region" description="Low complexity" evidence="1">
    <location>
        <begin position="28"/>
        <end position="43"/>
    </location>
</feature>
<proteinExistence type="predicted"/>
<name>A0ABV2GLI2_9HYPH</name>
<sequence length="58" mass="5815">MTRSLPAGACALVLMLLPATAIYAQTQTPAAQQTPAAGDQPATDQGAGSDDAGGCRRR</sequence>
<feature type="region of interest" description="Disordered" evidence="1">
    <location>
        <begin position="28"/>
        <end position="58"/>
    </location>
</feature>
<keyword evidence="2" id="KW-0732">Signal</keyword>
<evidence type="ECO:0000256" key="1">
    <source>
        <dbReference type="SAM" id="MobiDB-lite"/>
    </source>
</evidence>
<organism evidence="3 4">
    <name type="scientific">Mesorhizobium robiniae</name>
    <dbReference type="NCBI Taxonomy" id="559315"/>
    <lineage>
        <taxon>Bacteria</taxon>
        <taxon>Pseudomonadati</taxon>
        <taxon>Pseudomonadota</taxon>
        <taxon>Alphaproteobacteria</taxon>
        <taxon>Hyphomicrobiales</taxon>
        <taxon>Phyllobacteriaceae</taxon>
        <taxon>Mesorhizobium</taxon>
    </lineage>
</organism>
<accession>A0ABV2GLI2</accession>
<keyword evidence="4" id="KW-1185">Reference proteome</keyword>
<gene>
    <name evidence="3" type="ORF">ABID19_002181</name>
</gene>
<evidence type="ECO:0000313" key="3">
    <source>
        <dbReference type="EMBL" id="MET3579156.1"/>
    </source>
</evidence>
<feature type="chain" id="PRO_5046632333" evidence="2">
    <location>
        <begin position="25"/>
        <end position="58"/>
    </location>
</feature>
<evidence type="ECO:0000256" key="2">
    <source>
        <dbReference type="SAM" id="SignalP"/>
    </source>
</evidence>
<protein>
    <submittedName>
        <fullName evidence="3">Uncharacterized protein</fullName>
    </submittedName>
</protein>
<dbReference type="Proteomes" id="UP001549204">
    <property type="component" value="Unassembled WGS sequence"/>
</dbReference>
<dbReference type="EMBL" id="JBEPMC010000003">
    <property type="protein sequence ID" value="MET3579156.1"/>
    <property type="molecule type" value="Genomic_DNA"/>
</dbReference>
<evidence type="ECO:0000313" key="4">
    <source>
        <dbReference type="Proteomes" id="UP001549204"/>
    </source>
</evidence>
<feature type="signal peptide" evidence="2">
    <location>
        <begin position="1"/>
        <end position="24"/>
    </location>
</feature>